<organism evidence="2 3">
    <name type="scientific">Bacillus phage Flapjack</name>
    <dbReference type="NCBI Taxonomy" id="1983465"/>
    <lineage>
        <taxon>Viruses</taxon>
        <taxon>Duplodnaviria</taxon>
        <taxon>Heunggongvirae</taxon>
        <taxon>Uroviricota</taxon>
        <taxon>Caudoviricetes</taxon>
        <taxon>Herelleviridae</taxon>
        <taxon>Bastillevirinae</taxon>
        <taxon>Bequatrovirus</taxon>
        <taxon>Bequatrovirus spock</taxon>
    </lineage>
</organism>
<name>A0A1X9SG49_9CAUD</name>
<proteinExistence type="predicted"/>
<feature type="transmembrane region" description="Helical" evidence="1">
    <location>
        <begin position="6"/>
        <end position="29"/>
    </location>
</feature>
<gene>
    <name evidence="2" type="ORF">FLAPJACK_63</name>
</gene>
<reference evidence="3" key="1">
    <citation type="submission" date="2017-04" db="EMBL/GenBank/DDBJ databases">
        <authorList>
            <person name="Abille Z."/>
            <person name="Afsharjavan R."/>
            <person name="Alms C.E."/>
            <person name="Anil A."/>
            <person name="Azuma E.A."/>
            <person name="Boateng D."/>
            <person name="Bowden K.V."/>
            <person name="Bui Q."/>
            <person name="Callaghan K.D."/>
            <person name="Canova P.N."/>
            <person name="Carter A.-G.V."/>
            <person name="Carty B."/>
            <person name="Choudhary A."/>
            <person name="Chugh K."/>
            <person name="Clark C.B."/>
            <person name="Clark J."/>
            <person name="Cortez R."/>
            <person name="Dalwadi R.M."/>
            <person name="Daou G."/>
            <person name="Das M."/>
            <person name="Dasari S."/>
            <person name="Davis E.H."/>
            <person name="Defreitas N."/>
            <person name="Demirji J."/>
            <person name="Endres C."/>
            <person name="Fakhar S."/>
            <person name="Feeley N."/>
            <person name="Flores D.C."/>
            <person name="Fowler A.R."/>
            <person name="George T."/>
            <person name="Greis H.L."/>
            <person name="Groleau D.L."/>
            <person name="Gulati J.K."/>
            <person name="Guzman W."/>
            <person name="Hallworth A.N."/>
            <person name="Hariri A."/>
            <person name="Haya V.N."/>
            <person name="Hoffman A.K."/>
            <person name="Horne B."/>
            <person name="Howard T."/>
            <person name="Iglesia A.J."/>
            <person name="Ijezie O.D."/>
            <person name="Incognito N.A."/>
            <person name="Inen J.A."/>
            <person name="Jaiswal A."/>
            <person name="Jezek R.A."/>
            <person name="Kawa A.C."/>
            <person name="Khan F."/>
            <person name="Khin A.C."/>
            <person name="Knapo J."/>
            <person name="Kong A.S."/>
            <person name="Le B.Q."/>
            <person name="Le Q.M."/>
            <person name="Le T.-H.M."/>
            <person name="Lee M."/>
            <person name="Lockwood J.L."/>
            <person name="Loto-Rojas G.S."/>
            <person name="Mantzavinos A."/>
            <person name="Martinez D.R."/>
            <person name="Meadows A.R."/>
            <person name="Mehr S."/>
            <person name="Mellon M.N."/>
            <person name="Memon S."/>
            <person name="Miller B."/>
            <person name="Min S."/>
            <person name="Mitchell L.M."/>
            <person name="Mohamed I.R."/>
            <person name="Mohammed F.O."/>
            <person name="More S."/>
            <person name="Muntaha S."/>
            <person name="Nadeem I."/>
            <person name="Ndjeumen-Njinguet A.S."/>
            <person name="Ng P."/>
            <person name="Ngu V.E."/>
            <person name="Nguyen B.N."/>
            <person name="OHern C.T."/>
            <person name="Oboh U.S."/>
            <person name="Pagano C.W."/>
            <person name="Panakal P.R."/>
            <person name="Park D.A."/>
            <person name="Parsana D."/>
            <person name="Patel P."/>
            <person name="Patel V.S."/>
            <person name="Patwardhan V.M."/>
            <person name="Pawar S.D."/>
            <person name="Payne V.R."/>
            <person name="Petricel I.M."/>
            <person name="Phillips C."/>
            <person name="Puglisi K.M."/>
            <person name="Ramaprasad G."/>
            <person name="Raza A.S."/>
            <person name="Rivera-Oven A.G."/>
            <person name="Robins E."/>
            <person name="Roeun D.C."/>
            <person name="Rostovtseva N."/>
            <person name="Sadat M."/>
            <person name="Seas A."/>
            <person name="So E.J."/>
            <person name="Sogbesan C."/>
            <person name="Strumsky L.A."/>
            <person name="Sun J.L."/>
            <person name="Sutherland H.J."/>
            <person name="Tchakounte I."/>
            <person name="Tewell J.R."/>
            <person name="Thapa D.J."/>
            <person name="Tkach Y."/>
            <person name="Tran C.D."/>
            <person name="Tran V."/>
            <person name="Vithayathil T."/>
            <person name="Vivekanandan A."/>
            <person name="Wang S.R."/>
            <person name="White E."/>
            <person name="Yang A.L."/>
            <person name="Ye D.T."/>
            <person name="Yirenkyi M."/>
            <person name="Zarb J.S."/>
            <person name="Zhang S."/>
            <person name="Zhou M.T."/>
            <person name="Cao A."/>
            <person name="Nguyen K.M."/>
            <person name="Patel K."/>
            <person name="Patel P."/>
            <person name="Pennington E."/>
            <person name="Sendze O."/>
            <person name="Zahangir S."/>
            <person name="Correa-Mendez M."/>
            <person name="Fabian M.F."/>
            <person name="Liu S."/>
            <person name="Jethmalani Y."/>
            <person name="Nunn R."/>
            <person name="Prakash A."/>
            <person name="Louise T."/>
            <person name="Russell D.A."/>
            <person name="Hatfull G.F."/>
            <person name="Erill I."/>
            <person name="Caruso S.M."/>
        </authorList>
    </citation>
    <scope>NUCLEOTIDE SEQUENCE [LARGE SCALE GENOMIC DNA]</scope>
</reference>
<dbReference type="EMBL" id="KY888882">
    <property type="protein sequence ID" value="ARQ94977.1"/>
    <property type="molecule type" value="Genomic_DNA"/>
</dbReference>
<evidence type="ECO:0000313" key="3">
    <source>
        <dbReference type="Proteomes" id="UP000222741"/>
    </source>
</evidence>
<dbReference type="Proteomes" id="UP000222741">
    <property type="component" value="Segment"/>
</dbReference>
<protein>
    <submittedName>
        <fullName evidence="2">Uncharacterized protein</fullName>
    </submittedName>
</protein>
<evidence type="ECO:0000256" key="1">
    <source>
        <dbReference type="SAM" id="Phobius"/>
    </source>
</evidence>
<accession>A0A1X9SG49</accession>
<keyword evidence="1" id="KW-0472">Membrane</keyword>
<sequence>MVYFVLSIAFTLIFYLVASYMSYITASILHRGIIFRLIIPTVKAVMFITIVYTSIIADIVLFSGGKYETIAFKNGVMSTVVVTSLTTNKEKGGGKNDSRRKSK</sequence>
<evidence type="ECO:0000313" key="2">
    <source>
        <dbReference type="EMBL" id="ARQ94977.1"/>
    </source>
</evidence>
<keyword evidence="1" id="KW-0812">Transmembrane</keyword>
<feature type="transmembrane region" description="Helical" evidence="1">
    <location>
        <begin position="41"/>
        <end position="62"/>
    </location>
</feature>
<keyword evidence="1" id="KW-1133">Transmembrane helix</keyword>